<feature type="domain" description="Putative zinc-finger" evidence="1">
    <location>
        <begin position="13"/>
        <end position="38"/>
    </location>
</feature>
<dbReference type="InterPro" id="IPR027383">
    <property type="entry name" value="Znf_put"/>
</dbReference>
<dbReference type="RefSeq" id="WP_206719467.1">
    <property type="nucleotide sequence ID" value="NZ_CP071091.1"/>
</dbReference>
<organism evidence="2 3">
    <name type="scientific">Myxococcus landrumensis</name>
    <dbReference type="NCBI Taxonomy" id="2813577"/>
    <lineage>
        <taxon>Bacteria</taxon>
        <taxon>Pseudomonadati</taxon>
        <taxon>Myxococcota</taxon>
        <taxon>Myxococcia</taxon>
        <taxon>Myxococcales</taxon>
        <taxon>Cystobacterineae</taxon>
        <taxon>Myxococcaceae</taxon>
        <taxon>Myxococcus</taxon>
    </lineage>
</organism>
<accession>A0ABX7NGA1</accession>
<protein>
    <submittedName>
        <fullName evidence="2">Zf-HC2 domain-containing protein</fullName>
    </submittedName>
</protein>
<dbReference type="InterPro" id="IPR041916">
    <property type="entry name" value="Anti_sigma_zinc_sf"/>
</dbReference>
<dbReference type="Gene3D" id="1.10.10.1320">
    <property type="entry name" value="Anti-sigma factor, zinc-finger domain"/>
    <property type="match status" value="1"/>
</dbReference>
<dbReference type="Pfam" id="PF13490">
    <property type="entry name" value="zf-HC2"/>
    <property type="match status" value="1"/>
</dbReference>
<sequence length="181" mass="19137">MLKPHLTRDSAEQYILGALAPEKAAALEAHTLECEPCAVLLQEEAILSEQLTEVASSIPEQERVLRPAAWSGRRTVTSAAIAAIAASLALVLLPSRNHQETSAPKPLDATPPSVAMELDEDETPGNVVACPDLATQDTCTRKAAERGLLVMNPSGNAEVPRYEAHTGLPEGAFNARGPVSL</sequence>
<evidence type="ECO:0000313" key="3">
    <source>
        <dbReference type="Proteomes" id="UP000663090"/>
    </source>
</evidence>
<evidence type="ECO:0000313" key="2">
    <source>
        <dbReference type="EMBL" id="QSQ17847.1"/>
    </source>
</evidence>
<proteinExistence type="predicted"/>
<evidence type="ECO:0000259" key="1">
    <source>
        <dbReference type="Pfam" id="PF13490"/>
    </source>
</evidence>
<name>A0ABX7NGA1_9BACT</name>
<gene>
    <name evidence="2" type="ORF">JY572_18200</name>
</gene>
<keyword evidence="3" id="KW-1185">Reference proteome</keyword>
<reference evidence="2 3" key="1">
    <citation type="submission" date="2021-02" db="EMBL/GenBank/DDBJ databases">
        <title>De Novo genome assembly of isolated myxobacteria.</title>
        <authorList>
            <person name="Stevens D.C."/>
        </authorList>
    </citation>
    <scope>NUCLEOTIDE SEQUENCE [LARGE SCALE GENOMIC DNA]</scope>
    <source>
        <strain evidence="2 3">SCHIC003</strain>
    </source>
</reference>
<dbReference type="Proteomes" id="UP000663090">
    <property type="component" value="Chromosome"/>
</dbReference>
<dbReference type="EMBL" id="CP071091">
    <property type="protein sequence ID" value="QSQ17847.1"/>
    <property type="molecule type" value="Genomic_DNA"/>
</dbReference>